<comment type="caution">
    <text evidence="2">The sequence shown here is derived from an EMBL/GenBank/DDBJ whole genome shotgun (WGS) entry which is preliminary data.</text>
</comment>
<gene>
    <name evidence="2" type="ORF">CR203_10165</name>
</gene>
<feature type="transmembrane region" description="Helical" evidence="1">
    <location>
        <begin position="73"/>
        <end position="102"/>
    </location>
</feature>
<keyword evidence="1" id="KW-1133">Transmembrane helix</keyword>
<proteinExistence type="predicted"/>
<feature type="transmembrane region" description="Helical" evidence="1">
    <location>
        <begin position="7"/>
        <end position="26"/>
    </location>
</feature>
<evidence type="ECO:0000256" key="1">
    <source>
        <dbReference type="SAM" id="Phobius"/>
    </source>
</evidence>
<sequence>MNSKTSLYLGIIGGSLGFIYISYALFSGTADEAAYGEPFATGMAMAAMSFSTIAIVASVLVRQKPKLGGWIMIISGIAIPVFIGPFGLIPFLFIAFGGFIAVRSRNQR</sequence>
<feature type="transmembrane region" description="Helical" evidence="1">
    <location>
        <begin position="38"/>
        <end position="61"/>
    </location>
</feature>
<organism evidence="2 3">
    <name type="scientific">Salipaludibacillus neizhouensis</name>
    <dbReference type="NCBI Taxonomy" id="885475"/>
    <lineage>
        <taxon>Bacteria</taxon>
        <taxon>Bacillati</taxon>
        <taxon>Bacillota</taxon>
        <taxon>Bacilli</taxon>
        <taxon>Bacillales</taxon>
        <taxon>Bacillaceae</taxon>
    </lineage>
</organism>
<reference evidence="2 3" key="1">
    <citation type="submission" date="2017-10" db="EMBL/GenBank/DDBJ databases">
        <title>Bacillus sp. nov., a halophilic bacterium isolated from a Keqin Lake.</title>
        <authorList>
            <person name="Wang H."/>
        </authorList>
    </citation>
    <scope>NUCLEOTIDE SEQUENCE [LARGE SCALE GENOMIC DNA]</scope>
    <source>
        <strain evidence="2 3">KCTC 13187</strain>
    </source>
</reference>
<keyword evidence="3" id="KW-1185">Reference proteome</keyword>
<dbReference type="RefSeq" id="WP_110935135.1">
    <property type="nucleotide sequence ID" value="NZ_KZ614146.1"/>
</dbReference>
<dbReference type="Proteomes" id="UP000281498">
    <property type="component" value="Unassembled WGS sequence"/>
</dbReference>
<evidence type="ECO:0000313" key="3">
    <source>
        <dbReference type="Proteomes" id="UP000281498"/>
    </source>
</evidence>
<keyword evidence="1" id="KW-0812">Transmembrane</keyword>
<evidence type="ECO:0000313" key="2">
    <source>
        <dbReference type="EMBL" id="RKL67703.1"/>
    </source>
</evidence>
<dbReference type="OrthoDB" id="2623361at2"/>
<evidence type="ECO:0008006" key="4">
    <source>
        <dbReference type="Google" id="ProtNLM"/>
    </source>
</evidence>
<protein>
    <recommendedName>
        <fullName evidence="4">DUF4064 domain-containing protein</fullName>
    </recommendedName>
</protein>
<dbReference type="AlphaFoldDB" id="A0A3A9KDI7"/>
<keyword evidence="1" id="KW-0472">Membrane</keyword>
<name>A0A3A9KDI7_9BACI</name>
<dbReference type="EMBL" id="PDOE01000003">
    <property type="protein sequence ID" value="RKL67703.1"/>
    <property type="molecule type" value="Genomic_DNA"/>
</dbReference>
<accession>A0A3A9KDI7</accession>